<protein>
    <submittedName>
        <fullName evidence="2">Uncharacterized protein</fullName>
    </submittedName>
</protein>
<gene>
    <name evidence="2" type="ORF">BCR35DRAFT_305483</name>
</gene>
<organism evidence="2 3">
    <name type="scientific">Leucosporidium creatinivorum</name>
    <dbReference type="NCBI Taxonomy" id="106004"/>
    <lineage>
        <taxon>Eukaryota</taxon>
        <taxon>Fungi</taxon>
        <taxon>Dikarya</taxon>
        <taxon>Basidiomycota</taxon>
        <taxon>Pucciniomycotina</taxon>
        <taxon>Microbotryomycetes</taxon>
        <taxon>Leucosporidiales</taxon>
        <taxon>Leucosporidium</taxon>
    </lineage>
</organism>
<feature type="compositionally biased region" description="Low complexity" evidence="1">
    <location>
        <begin position="33"/>
        <end position="59"/>
    </location>
</feature>
<keyword evidence="3" id="KW-1185">Reference proteome</keyword>
<accession>A0A1Y2F012</accession>
<name>A0A1Y2F012_9BASI</name>
<dbReference type="EMBL" id="MCGR01000032">
    <property type="protein sequence ID" value="ORY77208.1"/>
    <property type="molecule type" value="Genomic_DNA"/>
</dbReference>
<evidence type="ECO:0000313" key="2">
    <source>
        <dbReference type="EMBL" id="ORY77208.1"/>
    </source>
</evidence>
<evidence type="ECO:0000313" key="3">
    <source>
        <dbReference type="Proteomes" id="UP000193467"/>
    </source>
</evidence>
<dbReference type="InParanoid" id="A0A1Y2F012"/>
<sequence length="120" mass="12973">MLRALSLSPKPLRCYKLPPPLLLPLSPSPALPLSPLSSPRPSTSSPPLSRSRRPTTLPALPFPPRSSPSSFISSLLPKTRSTSSPAASLRGAFCPSPEKRSTTRCTSRSRIKSETIEENR</sequence>
<feature type="compositionally biased region" description="Basic and acidic residues" evidence="1">
    <location>
        <begin position="111"/>
        <end position="120"/>
    </location>
</feature>
<proteinExistence type="predicted"/>
<feature type="compositionally biased region" description="Low complexity" evidence="1">
    <location>
        <begin position="67"/>
        <end position="77"/>
    </location>
</feature>
<feature type="region of interest" description="Disordered" evidence="1">
    <location>
        <begin position="26"/>
        <end position="120"/>
    </location>
</feature>
<reference evidence="2 3" key="1">
    <citation type="submission" date="2016-07" db="EMBL/GenBank/DDBJ databases">
        <title>Pervasive Adenine N6-methylation of Active Genes in Fungi.</title>
        <authorList>
            <consortium name="DOE Joint Genome Institute"/>
            <person name="Mondo S.J."/>
            <person name="Dannebaum R.O."/>
            <person name="Kuo R.C."/>
            <person name="Labutti K."/>
            <person name="Haridas S."/>
            <person name="Kuo A."/>
            <person name="Salamov A."/>
            <person name="Ahrendt S.R."/>
            <person name="Lipzen A."/>
            <person name="Sullivan W."/>
            <person name="Andreopoulos W.B."/>
            <person name="Clum A."/>
            <person name="Lindquist E."/>
            <person name="Daum C."/>
            <person name="Ramamoorthy G.K."/>
            <person name="Gryganskyi A."/>
            <person name="Culley D."/>
            <person name="Magnuson J.K."/>
            <person name="James T.Y."/>
            <person name="O'Malley M.A."/>
            <person name="Stajich J.E."/>
            <person name="Spatafora J.W."/>
            <person name="Visel A."/>
            <person name="Grigoriev I.V."/>
        </authorList>
    </citation>
    <scope>NUCLEOTIDE SEQUENCE [LARGE SCALE GENOMIC DNA]</scope>
    <source>
        <strain evidence="2 3">62-1032</strain>
    </source>
</reference>
<dbReference type="Proteomes" id="UP000193467">
    <property type="component" value="Unassembled WGS sequence"/>
</dbReference>
<evidence type="ECO:0000256" key="1">
    <source>
        <dbReference type="SAM" id="MobiDB-lite"/>
    </source>
</evidence>
<comment type="caution">
    <text evidence="2">The sequence shown here is derived from an EMBL/GenBank/DDBJ whole genome shotgun (WGS) entry which is preliminary data.</text>
</comment>
<dbReference type="AlphaFoldDB" id="A0A1Y2F012"/>